<feature type="domain" description="Reverse transcriptase zinc-binding" evidence="2">
    <location>
        <begin position="135"/>
        <end position="206"/>
    </location>
</feature>
<reference evidence="3 4" key="1">
    <citation type="journal article" date="2018" name="Front. Plant Sci.">
        <title>Red Clover (Trifolium pratense) and Zigzag Clover (T. medium) - A Picture of Genomic Similarities and Differences.</title>
        <authorList>
            <person name="Dluhosova J."/>
            <person name="Istvanek J."/>
            <person name="Nedelnik J."/>
            <person name="Repkova J."/>
        </authorList>
    </citation>
    <scope>NUCLEOTIDE SEQUENCE [LARGE SCALE GENOMIC DNA]</scope>
    <source>
        <strain evidence="4">cv. 10/8</strain>
        <tissue evidence="3">Leaf</tissue>
    </source>
</reference>
<keyword evidence="4" id="KW-1185">Reference proteome</keyword>
<dbReference type="InterPro" id="IPR036397">
    <property type="entry name" value="RNaseH_sf"/>
</dbReference>
<evidence type="ECO:0000313" key="3">
    <source>
        <dbReference type="EMBL" id="MCH88735.1"/>
    </source>
</evidence>
<dbReference type="InterPro" id="IPR012337">
    <property type="entry name" value="RNaseH-like_sf"/>
</dbReference>
<dbReference type="GO" id="GO:0004523">
    <property type="term" value="F:RNA-DNA hybrid ribonuclease activity"/>
    <property type="evidence" value="ECO:0007669"/>
    <property type="project" value="InterPro"/>
</dbReference>
<keyword evidence="3" id="KW-0548">Nucleotidyltransferase</keyword>
<dbReference type="Gene3D" id="3.30.420.10">
    <property type="entry name" value="Ribonuclease H-like superfamily/Ribonuclease H"/>
    <property type="match status" value="1"/>
</dbReference>
<evidence type="ECO:0000259" key="1">
    <source>
        <dbReference type="Pfam" id="PF13456"/>
    </source>
</evidence>
<dbReference type="PANTHER" id="PTHR47074">
    <property type="entry name" value="BNAC02G40300D PROTEIN"/>
    <property type="match status" value="1"/>
</dbReference>
<dbReference type="GO" id="GO:0003964">
    <property type="term" value="F:RNA-directed DNA polymerase activity"/>
    <property type="evidence" value="ECO:0007669"/>
    <property type="project" value="UniProtKB-KW"/>
</dbReference>
<evidence type="ECO:0000313" key="4">
    <source>
        <dbReference type="Proteomes" id="UP000265520"/>
    </source>
</evidence>
<evidence type="ECO:0000259" key="2">
    <source>
        <dbReference type="Pfam" id="PF13966"/>
    </source>
</evidence>
<feature type="domain" description="RNase H type-1" evidence="1">
    <location>
        <begin position="314"/>
        <end position="397"/>
    </location>
</feature>
<dbReference type="CDD" id="cd06222">
    <property type="entry name" value="RNase_H_like"/>
    <property type="match status" value="1"/>
</dbReference>
<name>A0A392MNQ5_9FABA</name>
<protein>
    <submittedName>
        <fullName evidence="3">RNA-directed DNA polymerase (Reverse transcriptase)</fullName>
    </submittedName>
</protein>
<proteinExistence type="predicted"/>
<keyword evidence="3" id="KW-0808">Transferase</keyword>
<dbReference type="AlphaFoldDB" id="A0A392MNQ5"/>
<dbReference type="GO" id="GO:0003676">
    <property type="term" value="F:nucleic acid binding"/>
    <property type="evidence" value="ECO:0007669"/>
    <property type="project" value="InterPro"/>
</dbReference>
<dbReference type="PANTHER" id="PTHR47074:SF48">
    <property type="entry name" value="POLYNUCLEOTIDYL TRANSFERASE, RIBONUCLEASE H-LIKE SUPERFAMILY PROTEIN"/>
    <property type="match status" value="1"/>
</dbReference>
<keyword evidence="3" id="KW-0695">RNA-directed DNA polymerase</keyword>
<gene>
    <name evidence="3" type="ORF">A2U01_0009626</name>
</gene>
<dbReference type="Proteomes" id="UP000265520">
    <property type="component" value="Unassembled WGS sequence"/>
</dbReference>
<organism evidence="3 4">
    <name type="scientific">Trifolium medium</name>
    <dbReference type="NCBI Taxonomy" id="97028"/>
    <lineage>
        <taxon>Eukaryota</taxon>
        <taxon>Viridiplantae</taxon>
        <taxon>Streptophyta</taxon>
        <taxon>Embryophyta</taxon>
        <taxon>Tracheophyta</taxon>
        <taxon>Spermatophyta</taxon>
        <taxon>Magnoliopsida</taxon>
        <taxon>eudicotyledons</taxon>
        <taxon>Gunneridae</taxon>
        <taxon>Pentapetalae</taxon>
        <taxon>rosids</taxon>
        <taxon>fabids</taxon>
        <taxon>Fabales</taxon>
        <taxon>Fabaceae</taxon>
        <taxon>Papilionoideae</taxon>
        <taxon>50 kb inversion clade</taxon>
        <taxon>NPAAA clade</taxon>
        <taxon>Hologalegina</taxon>
        <taxon>IRL clade</taxon>
        <taxon>Trifolieae</taxon>
        <taxon>Trifolium</taxon>
    </lineage>
</organism>
<dbReference type="EMBL" id="LXQA010014738">
    <property type="protein sequence ID" value="MCH88735.1"/>
    <property type="molecule type" value="Genomic_DNA"/>
</dbReference>
<dbReference type="SUPFAM" id="SSF53098">
    <property type="entry name" value="Ribonuclease H-like"/>
    <property type="match status" value="1"/>
</dbReference>
<feature type="non-terminal residue" evidence="3">
    <location>
        <position position="400"/>
    </location>
</feature>
<dbReference type="Pfam" id="PF13966">
    <property type="entry name" value="zf-RVT"/>
    <property type="match status" value="1"/>
</dbReference>
<accession>A0A392MNQ5</accession>
<dbReference type="InterPro" id="IPR052929">
    <property type="entry name" value="RNase_H-like_EbsB-rel"/>
</dbReference>
<comment type="caution">
    <text evidence="3">The sequence shown here is derived from an EMBL/GenBank/DDBJ whole genome shotgun (WGS) entry which is preliminary data.</text>
</comment>
<dbReference type="InterPro" id="IPR044730">
    <property type="entry name" value="RNase_H-like_dom_plant"/>
</dbReference>
<sequence length="400" mass="46397">MLNSFWWGAKGENRKGIRWMSWERLTMRKEWGGMGFRSIHGFNIAMLGKQGWNFLTKPDAMVSRVFKAKYFPNGDFLGSSLGHNPSYVWRSIWSSRIVLREGYRWRIGDGSKIPIWHTPWLRDERNPCITTPNNNQVEGDWNQLWTLPIPPKVKHFMWRLGRDCLPNRQRLLSKGVECQSNCVVCQEYNENNWHTFLCCADSATCWRKIQLWNNLNMIMQQAESFKEVFVKLWSNLNQTQLVSFSMTAWSIWQKRNIQLWENKKESPDKVIARAQGTLQAWQQAQTTVARSVTAEQQRHAASWQPPHPEFVKCNIDAAIFSTEKKIGMGACVRDATGRFIIAMSSYINGVMTPAEGEAWALQQGITWMAMLGYQKVCFELDCKTVVEDIHSISVNHSEYG</sequence>
<dbReference type="Pfam" id="PF13456">
    <property type="entry name" value="RVT_3"/>
    <property type="match status" value="1"/>
</dbReference>
<dbReference type="InterPro" id="IPR026960">
    <property type="entry name" value="RVT-Znf"/>
</dbReference>
<dbReference type="InterPro" id="IPR002156">
    <property type="entry name" value="RNaseH_domain"/>
</dbReference>